<keyword evidence="3" id="KW-1185">Reference proteome</keyword>
<evidence type="ECO:0000313" key="2">
    <source>
        <dbReference type="EnsemblMetazoa" id="CPIJ017899-PA"/>
    </source>
</evidence>
<dbReference type="GO" id="GO:0022625">
    <property type="term" value="C:cytosolic large ribosomal subunit"/>
    <property type="evidence" value="ECO:0007669"/>
    <property type="project" value="TreeGrafter"/>
</dbReference>
<dbReference type="EMBL" id="DS232921">
    <property type="protein sequence ID" value="EDS26722.1"/>
    <property type="molecule type" value="Genomic_DNA"/>
</dbReference>
<dbReference type="Proteomes" id="UP000002320">
    <property type="component" value="Unassembled WGS sequence"/>
</dbReference>
<dbReference type="AlphaFoldDB" id="B0XFE9"/>
<dbReference type="VEuPathDB" id="VectorBase:CQUJHB000013"/>
<dbReference type="InParanoid" id="B0XFE9"/>
<dbReference type="PANTHER" id="PTHR11524">
    <property type="entry name" value="60S RIBOSOMAL PROTEIN L7"/>
    <property type="match status" value="1"/>
</dbReference>
<evidence type="ECO:0000313" key="1">
    <source>
        <dbReference type="EMBL" id="EDS26722.1"/>
    </source>
</evidence>
<dbReference type="STRING" id="7176.B0XFE9"/>
<gene>
    <name evidence="2" type="primary">6052038</name>
    <name evidence="1" type="ORF">CpipJ_CPIJ017899</name>
</gene>
<organism>
    <name type="scientific">Culex quinquefasciatus</name>
    <name type="common">Southern house mosquito</name>
    <name type="synonym">Culex pungens</name>
    <dbReference type="NCBI Taxonomy" id="7176"/>
    <lineage>
        <taxon>Eukaryota</taxon>
        <taxon>Metazoa</taxon>
        <taxon>Ecdysozoa</taxon>
        <taxon>Arthropoda</taxon>
        <taxon>Hexapoda</taxon>
        <taxon>Insecta</taxon>
        <taxon>Pterygota</taxon>
        <taxon>Neoptera</taxon>
        <taxon>Endopterygota</taxon>
        <taxon>Diptera</taxon>
        <taxon>Nematocera</taxon>
        <taxon>Culicoidea</taxon>
        <taxon>Culicidae</taxon>
        <taxon>Culicinae</taxon>
        <taxon>Culicini</taxon>
        <taxon>Culex</taxon>
        <taxon>Culex</taxon>
    </lineage>
</organism>
<dbReference type="GO" id="GO:0003735">
    <property type="term" value="F:structural constituent of ribosome"/>
    <property type="evidence" value="ECO:0007669"/>
    <property type="project" value="TreeGrafter"/>
</dbReference>
<dbReference type="GO" id="GO:0000463">
    <property type="term" value="P:maturation of LSU-rRNA from tricistronic rRNA transcript (SSU-rRNA, 5.8S rRNA, LSU-rRNA)"/>
    <property type="evidence" value="ECO:0007669"/>
    <property type="project" value="TreeGrafter"/>
</dbReference>
<dbReference type="OrthoDB" id="7758501at2759"/>
<dbReference type="GO" id="GO:0003723">
    <property type="term" value="F:RNA binding"/>
    <property type="evidence" value="ECO:0007669"/>
    <property type="project" value="TreeGrafter"/>
</dbReference>
<accession>B0XFE9</accession>
<sequence>MDSKQFAEFMGKFQEMIGSLKKAPAAPVERPAAVASVPLPPPLELDGDMERNFDFFEESWKYYASAVGMDKWPEAQNEQKTSILLSVVGTEALKKYFNFELTAVEKKDPKLALAAIKRKVVRERNKFIDWFDFFSLSQGMEERIDDYLCRLKSQAKTDSNSRSLILEFLLLLTDTNGHPDASNGDPVLILDHCENITNSNSLPAPYGLVGTTFLKLNKATNNMRRIAEPYFTYGYLSLNSIRNLLYKRGLVKHRYRGRYITITDNFEFER</sequence>
<evidence type="ECO:0000313" key="3">
    <source>
        <dbReference type="Proteomes" id="UP000002320"/>
    </source>
</evidence>
<name>B0XFE9_CULQU</name>
<dbReference type="InterPro" id="IPR036919">
    <property type="entry name" value="Ribo_uL30_ferredoxin-like_sf"/>
</dbReference>
<reference evidence="1" key="1">
    <citation type="submission" date="2007-03" db="EMBL/GenBank/DDBJ databases">
        <title>Annotation of Culex pipiens quinquefasciatus.</title>
        <authorList>
            <consortium name="The Broad Institute Genome Sequencing Platform"/>
            <person name="Atkinson P.W."/>
            <person name="Hemingway J."/>
            <person name="Christensen B.M."/>
            <person name="Higgs S."/>
            <person name="Kodira C."/>
            <person name="Hannick L."/>
            <person name="Megy K."/>
            <person name="O'Leary S."/>
            <person name="Pearson M."/>
            <person name="Haas B.J."/>
            <person name="Mauceli E."/>
            <person name="Wortman J.R."/>
            <person name="Lee N.H."/>
            <person name="Guigo R."/>
            <person name="Stanke M."/>
            <person name="Alvarado L."/>
            <person name="Amedeo P."/>
            <person name="Antoine C.H."/>
            <person name="Arensburger P."/>
            <person name="Bidwell S.L."/>
            <person name="Crawford M."/>
            <person name="Camaro F."/>
            <person name="Devon K."/>
            <person name="Engels R."/>
            <person name="Hammond M."/>
            <person name="Howarth C."/>
            <person name="Koehrsen M."/>
            <person name="Lawson D."/>
            <person name="Montgomery P."/>
            <person name="Nene V."/>
            <person name="Nusbaum C."/>
            <person name="Puiu D."/>
            <person name="Romero-Severson J."/>
            <person name="Severson D.W."/>
            <person name="Shumway M."/>
            <person name="Sisk P."/>
            <person name="Stolte C."/>
            <person name="Zeng Q."/>
            <person name="Eisenstadt E."/>
            <person name="Fraser-Liggett C."/>
            <person name="Strausberg R."/>
            <person name="Galagan J."/>
            <person name="Birren B."/>
            <person name="Collins F.H."/>
        </authorList>
    </citation>
    <scope>NUCLEOTIDE SEQUENCE [LARGE SCALE GENOMIC DNA]</scope>
    <source>
        <strain evidence="1">JHB</strain>
    </source>
</reference>
<dbReference type="VEuPathDB" id="VectorBase:CPIJ017899"/>
<dbReference type="SUPFAM" id="SSF55129">
    <property type="entry name" value="Ribosomal protein L30p/L7e"/>
    <property type="match status" value="1"/>
</dbReference>
<dbReference type="KEGG" id="cqu:CpipJ_CPIJ017899"/>
<protein>
    <submittedName>
        <fullName evidence="1 2">Tetratricopeptide repeat protein, tpr</fullName>
    </submittedName>
</protein>
<dbReference type="InterPro" id="IPR039699">
    <property type="entry name" value="Ribosomal_uL30"/>
</dbReference>
<dbReference type="PANTHER" id="PTHR11524:SF16">
    <property type="entry name" value="LARGE RIBOSOMAL SUBUNIT PROTEIN UL30"/>
    <property type="match status" value="1"/>
</dbReference>
<reference evidence="2" key="2">
    <citation type="submission" date="2020-05" db="UniProtKB">
        <authorList>
            <consortium name="EnsemblMetazoa"/>
        </authorList>
    </citation>
    <scope>IDENTIFICATION</scope>
    <source>
        <strain evidence="2">JHB</strain>
    </source>
</reference>
<dbReference type="EnsemblMetazoa" id="CPIJ017899-RA">
    <property type="protein sequence ID" value="CPIJ017899-PA"/>
    <property type="gene ID" value="CPIJ017899"/>
</dbReference>
<proteinExistence type="predicted"/>
<dbReference type="eggNOG" id="KOG3184">
    <property type="taxonomic scope" value="Eukaryota"/>
</dbReference>
<dbReference type="HOGENOM" id="CLU_1031551_0_0_1"/>